<proteinExistence type="predicted"/>
<dbReference type="EMBL" id="JACJQB010000007">
    <property type="protein sequence ID" value="MBD2187617.1"/>
    <property type="molecule type" value="Genomic_DNA"/>
</dbReference>
<feature type="signal peptide" evidence="1">
    <location>
        <begin position="1"/>
        <end position="27"/>
    </location>
</feature>
<evidence type="ECO:0000256" key="1">
    <source>
        <dbReference type="SAM" id="SignalP"/>
    </source>
</evidence>
<feature type="chain" id="PRO_5045715059" description="Secreted protein" evidence="1">
    <location>
        <begin position="28"/>
        <end position="171"/>
    </location>
</feature>
<dbReference type="Proteomes" id="UP000642094">
    <property type="component" value="Unassembled WGS sequence"/>
</dbReference>
<evidence type="ECO:0000313" key="2">
    <source>
        <dbReference type="EMBL" id="MBD2187617.1"/>
    </source>
</evidence>
<organism evidence="2 3">
    <name type="scientific">Pseudanabaena mucicola FACHB-723</name>
    <dbReference type="NCBI Taxonomy" id="2692860"/>
    <lineage>
        <taxon>Bacteria</taxon>
        <taxon>Bacillati</taxon>
        <taxon>Cyanobacteriota</taxon>
        <taxon>Cyanophyceae</taxon>
        <taxon>Pseudanabaenales</taxon>
        <taxon>Pseudanabaenaceae</taxon>
        <taxon>Pseudanabaena</taxon>
    </lineage>
</organism>
<protein>
    <recommendedName>
        <fullName evidence="4">Secreted protein</fullName>
    </recommendedName>
</protein>
<sequence>MKPRISSAFIVLTAIATSFMFSESAGAQCDHYIGQSVGGQSVVVDSCSISRASYRSVDFVYYLGGERVDSQANCEDMTWTTFPERQVHRPRSQATVKMLDYVCNYNSLPDNSTSSAYVFAPPSNVRVAPNGDVLCVVRSPMAINTYGAIGNWYYTDACGSMGVIHDSQLRF</sequence>
<keyword evidence="3" id="KW-1185">Reference proteome</keyword>
<evidence type="ECO:0008006" key="4">
    <source>
        <dbReference type="Google" id="ProtNLM"/>
    </source>
</evidence>
<gene>
    <name evidence="2" type="ORF">H6F41_05605</name>
</gene>
<comment type="caution">
    <text evidence="2">The sequence shown here is derived from an EMBL/GenBank/DDBJ whole genome shotgun (WGS) entry which is preliminary data.</text>
</comment>
<keyword evidence="1" id="KW-0732">Signal</keyword>
<name>A0ABR7ZVN6_9CYAN</name>
<reference evidence="2 3" key="1">
    <citation type="journal article" date="2020" name="ISME J.">
        <title>Comparative genomics reveals insights into cyanobacterial evolution and habitat adaptation.</title>
        <authorList>
            <person name="Chen M.Y."/>
            <person name="Teng W.K."/>
            <person name="Zhao L."/>
            <person name="Hu C.X."/>
            <person name="Zhou Y.K."/>
            <person name="Han B.P."/>
            <person name="Song L.R."/>
            <person name="Shu W.S."/>
        </authorList>
    </citation>
    <scope>NUCLEOTIDE SEQUENCE [LARGE SCALE GENOMIC DNA]</scope>
    <source>
        <strain evidence="2 3">FACHB-723</strain>
    </source>
</reference>
<evidence type="ECO:0000313" key="3">
    <source>
        <dbReference type="Proteomes" id="UP000642094"/>
    </source>
</evidence>
<accession>A0ABR7ZVN6</accession>
<dbReference type="RefSeq" id="WP_190402494.1">
    <property type="nucleotide sequence ID" value="NZ_JACJQB010000007.1"/>
</dbReference>